<dbReference type="SMART" id="SM00448">
    <property type="entry name" value="REC"/>
    <property type="match status" value="1"/>
</dbReference>
<protein>
    <submittedName>
        <fullName evidence="3">Response regulator</fullName>
    </submittedName>
</protein>
<dbReference type="InterPro" id="IPR052893">
    <property type="entry name" value="TCS_response_regulator"/>
</dbReference>
<evidence type="ECO:0000259" key="2">
    <source>
        <dbReference type="PROSITE" id="PS50110"/>
    </source>
</evidence>
<dbReference type="PROSITE" id="PS50110">
    <property type="entry name" value="RESPONSE_REGULATORY"/>
    <property type="match status" value="1"/>
</dbReference>
<feature type="domain" description="Response regulatory" evidence="2">
    <location>
        <begin position="6"/>
        <end position="129"/>
    </location>
</feature>
<gene>
    <name evidence="3" type="ORF">FIA58_011625</name>
</gene>
<proteinExistence type="predicted"/>
<reference evidence="4" key="1">
    <citation type="submission" date="2019-05" db="EMBL/GenBank/DDBJ databases">
        <title>Flavobacterium profundi sp. nov., isolated from a deep-sea seamount.</title>
        <authorList>
            <person name="Zhang D.-C."/>
        </authorList>
    </citation>
    <scope>NUCLEOTIDE SEQUENCE [LARGE SCALE GENOMIC DNA]</scope>
    <source>
        <strain evidence="4">EC11</strain>
    </source>
</reference>
<evidence type="ECO:0000313" key="4">
    <source>
        <dbReference type="Proteomes" id="UP000817854"/>
    </source>
</evidence>
<dbReference type="Gene3D" id="3.40.50.2300">
    <property type="match status" value="1"/>
</dbReference>
<dbReference type="Pfam" id="PF00072">
    <property type="entry name" value="Response_reg"/>
    <property type="match status" value="1"/>
</dbReference>
<keyword evidence="4" id="KW-1185">Reference proteome</keyword>
<sequence>MKKLKRIMLVDDDPFTNKYNEIVLNQMNASENIVIFQNAKEALQYLDEMKEEVNLILLDINMPIMNGWQFIEHYESLEKEKQTAIVVVMLTSSMNSDDKKRALDFKSIKKFINKPMTAGLVKEILALFE</sequence>
<reference evidence="3 4" key="3">
    <citation type="submission" date="2020-02" db="EMBL/GenBank/DDBJ databases">
        <title>Flavobacterium profundi sp. nov., isolated from a deep-sea seamount.</title>
        <authorList>
            <person name="Zhang D.-C."/>
        </authorList>
    </citation>
    <scope>NUCLEOTIDE SEQUENCE [LARGE SCALE GENOMIC DNA]</scope>
    <source>
        <strain evidence="3 4">EC11</strain>
    </source>
</reference>
<dbReference type="PANTHER" id="PTHR44520">
    <property type="entry name" value="RESPONSE REGULATOR RCP1-RELATED"/>
    <property type="match status" value="1"/>
</dbReference>
<name>A0ABX0IU23_9FLAO</name>
<dbReference type="Proteomes" id="UP000817854">
    <property type="component" value="Unassembled WGS sequence"/>
</dbReference>
<evidence type="ECO:0000256" key="1">
    <source>
        <dbReference type="PROSITE-ProRule" id="PRU00169"/>
    </source>
</evidence>
<feature type="modified residue" description="4-aspartylphosphate" evidence="1">
    <location>
        <position position="59"/>
    </location>
</feature>
<organism evidence="3 4">
    <name type="scientific">Flavobacterium jejuense</name>
    <dbReference type="NCBI Taxonomy" id="1544455"/>
    <lineage>
        <taxon>Bacteria</taxon>
        <taxon>Pseudomonadati</taxon>
        <taxon>Bacteroidota</taxon>
        <taxon>Flavobacteriia</taxon>
        <taxon>Flavobacteriales</taxon>
        <taxon>Flavobacteriaceae</taxon>
        <taxon>Flavobacterium</taxon>
    </lineage>
</organism>
<dbReference type="RefSeq" id="WP_140962661.1">
    <property type="nucleotide sequence ID" value="NZ_VEVQ02000007.1"/>
</dbReference>
<reference evidence="3 4" key="2">
    <citation type="submission" date="2019-05" db="EMBL/GenBank/DDBJ databases">
        <authorList>
            <person name="Lianzixin W."/>
        </authorList>
    </citation>
    <scope>NUCLEOTIDE SEQUENCE [LARGE SCALE GENOMIC DNA]</scope>
    <source>
        <strain evidence="3 4">EC11</strain>
    </source>
</reference>
<keyword evidence="1" id="KW-0597">Phosphoprotein</keyword>
<dbReference type="SUPFAM" id="SSF52172">
    <property type="entry name" value="CheY-like"/>
    <property type="match status" value="1"/>
</dbReference>
<dbReference type="InterPro" id="IPR011006">
    <property type="entry name" value="CheY-like_superfamily"/>
</dbReference>
<accession>A0ABX0IU23</accession>
<evidence type="ECO:0000313" key="3">
    <source>
        <dbReference type="EMBL" id="NHN26329.1"/>
    </source>
</evidence>
<dbReference type="EMBL" id="VEVQ02000007">
    <property type="protein sequence ID" value="NHN26329.1"/>
    <property type="molecule type" value="Genomic_DNA"/>
</dbReference>
<dbReference type="InterPro" id="IPR001789">
    <property type="entry name" value="Sig_transdc_resp-reg_receiver"/>
</dbReference>
<dbReference type="PANTHER" id="PTHR44520:SF2">
    <property type="entry name" value="RESPONSE REGULATOR RCP1"/>
    <property type="match status" value="1"/>
</dbReference>
<comment type="caution">
    <text evidence="3">The sequence shown here is derived from an EMBL/GenBank/DDBJ whole genome shotgun (WGS) entry which is preliminary data.</text>
</comment>